<keyword evidence="5" id="KW-1133">Transmembrane helix</keyword>
<dbReference type="GO" id="GO:0005886">
    <property type="term" value="C:plasma membrane"/>
    <property type="evidence" value="ECO:0007669"/>
    <property type="project" value="UniProtKB-SubCell"/>
</dbReference>
<evidence type="ECO:0000256" key="6">
    <source>
        <dbReference type="ARBA" id="ARBA00023136"/>
    </source>
</evidence>
<comment type="similarity">
    <text evidence="2">Belongs to the chromate ion transporter (CHR) (TC 2.A.51) family.</text>
</comment>
<evidence type="ECO:0000256" key="4">
    <source>
        <dbReference type="ARBA" id="ARBA00022692"/>
    </source>
</evidence>
<dbReference type="InterPro" id="IPR003370">
    <property type="entry name" value="Chromate_transpt"/>
</dbReference>
<accession>A0A2Z4LMF0</accession>
<evidence type="ECO:0000256" key="5">
    <source>
        <dbReference type="ARBA" id="ARBA00022989"/>
    </source>
</evidence>
<dbReference type="Proteomes" id="UP000249865">
    <property type="component" value="Chromosome"/>
</dbReference>
<dbReference type="GO" id="GO:0015109">
    <property type="term" value="F:chromate transmembrane transporter activity"/>
    <property type="evidence" value="ECO:0007669"/>
    <property type="project" value="InterPro"/>
</dbReference>
<comment type="subcellular location">
    <subcellularLocation>
        <location evidence="1">Cell membrane</location>
        <topology evidence="1">Multi-pass membrane protein</topology>
    </subcellularLocation>
</comment>
<keyword evidence="3" id="KW-1003">Cell membrane</keyword>
<dbReference type="SUPFAM" id="SSF103473">
    <property type="entry name" value="MFS general substrate transporter"/>
    <property type="match status" value="1"/>
</dbReference>
<sequence length="219" mass="25248">MKKANNKKRFIFWQVIWFIILTTFVGFGGGNAIMPVIKKQAVDKRQWLTEEEFDHVVIITNMLPGASVIEALSYIAIKLLGFWKGMIATIIAILPHCLLAFGLLLLTKYIPKEYLYVIALGILVTIIGLLINFAIRYLKKSFKPLGFTLWFSLFLITLLFSLFIPTPYNMPVFIMLSIIAIFFIVVSIKKKHKKRMELEQQIYKQENVNENTNSGDKHD</sequence>
<dbReference type="EMBL" id="CP030103">
    <property type="protein sequence ID" value="AWX42965.1"/>
    <property type="molecule type" value="Genomic_DNA"/>
</dbReference>
<evidence type="ECO:0000313" key="7">
    <source>
        <dbReference type="EMBL" id="AWX42965.1"/>
    </source>
</evidence>
<keyword evidence="6" id="KW-0472">Membrane</keyword>
<dbReference type="PANTHER" id="PTHR43663:SF1">
    <property type="entry name" value="CHROMATE TRANSPORTER"/>
    <property type="match status" value="1"/>
</dbReference>
<evidence type="ECO:0000256" key="3">
    <source>
        <dbReference type="ARBA" id="ARBA00022475"/>
    </source>
</evidence>
<dbReference type="KEGG" id="mclo:DK849_02750"/>
<proteinExistence type="inferred from homology"/>
<reference evidence="8" key="1">
    <citation type="submission" date="2018-06" db="EMBL/GenBank/DDBJ databases">
        <title>Complete genome sequences of Mycoplasma anatis, M. anseris and M. cloacale type strains.</title>
        <authorList>
            <person name="Grozner D."/>
            <person name="Forro B."/>
            <person name="Sulyok K.M."/>
            <person name="Marton S."/>
            <person name="Kreizinger Z."/>
            <person name="Banyai K."/>
            <person name="Gyuranecz M."/>
        </authorList>
    </citation>
    <scope>NUCLEOTIDE SEQUENCE [LARGE SCALE GENOMIC DNA]</scope>
    <source>
        <strain evidence="8">NCTC 10199</strain>
    </source>
</reference>
<evidence type="ECO:0000313" key="8">
    <source>
        <dbReference type="Proteomes" id="UP000249865"/>
    </source>
</evidence>
<dbReference type="PANTHER" id="PTHR43663">
    <property type="entry name" value="CHROMATE TRANSPORT PROTEIN-RELATED"/>
    <property type="match status" value="1"/>
</dbReference>
<gene>
    <name evidence="7" type="ORF">DK849_02750</name>
</gene>
<keyword evidence="8" id="KW-1185">Reference proteome</keyword>
<evidence type="ECO:0000256" key="2">
    <source>
        <dbReference type="ARBA" id="ARBA00005262"/>
    </source>
</evidence>
<protein>
    <submittedName>
        <fullName evidence="7">Chromate transporter</fullName>
    </submittedName>
</protein>
<evidence type="ECO:0000256" key="1">
    <source>
        <dbReference type="ARBA" id="ARBA00004651"/>
    </source>
</evidence>
<dbReference type="Pfam" id="PF02417">
    <property type="entry name" value="Chromate_transp"/>
    <property type="match status" value="1"/>
</dbReference>
<keyword evidence="4" id="KW-0812">Transmembrane</keyword>
<dbReference type="RefSeq" id="WP_051622559.1">
    <property type="nucleotide sequence ID" value="NZ_CP030103.1"/>
</dbReference>
<name>A0A2Z4LMF0_9BACT</name>
<dbReference type="OrthoDB" id="9788907at2"/>
<dbReference type="InterPro" id="IPR036259">
    <property type="entry name" value="MFS_trans_sf"/>
</dbReference>
<organism evidence="7 8">
    <name type="scientific">Metamycoplasma cloacale</name>
    <dbReference type="NCBI Taxonomy" id="92401"/>
    <lineage>
        <taxon>Bacteria</taxon>
        <taxon>Bacillati</taxon>
        <taxon>Mycoplasmatota</taxon>
        <taxon>Mycoplasmoidales</taxon>
        <taxon>Metamycoplasmataceae</taxon>
        <taxon>Metamycoplasma</taxon>
    </lineage>
</organism>
<dbReference type="InterPro" id="IPR052518">
    <property type="entry name" value="CHR_Transporter"/>
</dbReference>
<dbReference type="AlphaFoldDB" id="A0A2Z4LMF0"/>